<sequence>MGTDIRIDSESNISSLVGCHCQLFDNLQFGNRFDIETGNALLQSEINLPIALAHACIHHLVSRKTCLDSRLNFAATHAVGTKTILADDTQYLRIGICFHGIVNVEVFMLFTFLFYNF</sequence>
<keyword evidence="1" id="KW-1133">Transmembrane helix</keyword>
<reference evidence="2" key="1">
    <citation type="submission" date="2012-11" db="EMBL/GenBank/DDBJ databases">
        <title>Dependencies among metagenomic species, viruses, plasmids and units of genetic variation.</title>
        <authorList>
            <person name="Nielsen H.B."/>
            <person name="Almeida M."/>
            <person name="Juncker A.S."/>
            <person name="Rasmussen S."/>
            <person name="Li J."/>
            <person name="Sunagawa S."/>
            <person name="Plichta D."/>
            <person name="Gautier L."/>
            <person name="Le Chatelier E."/>
            <person name="Peletier E."/>
            <person name="Bonde I."/>
            <person name="Nielsen T."/>
            <person name="Manichanh C."/>
            <person name="Arumugam M."/>
            <person name="Batto J."/>
            <person name="Santos M.B.Q.D."/>
            <person name="Blom N."/>
            <person name="Borruel N."/>
            <person name="Burgdorf K.S."/>
            <person name="Boumezbeur F."/>
            <person name="Casellas F."/>
            <person name="Dore J."/>
            <person name="Guarner F."/>
            <person name="Hansen T."/>
            <person name="Hildebrand F."/>
            <person name="Kaas R.S."/>
            <person name="Kennedy S."/>
            <person name="Kristiansen K."/>
            <person name="Kultima J.R."/>
            <person name="Leonard P."/>
            <person name="Levenez F."/>
            <person name="Lund O."/>
            <person name="Moumen B."/>
            <person name="Le Paslier D."/>
            <person name="Pons N."/>
            <person name="Pedersen O."/>
            <person name="Prifti E."/>
            <person name="Qin J."/>
            <person name="Raes J."/>
            <person name="Tap J."/>
            <person name="Tims S."/>
            <person name="Ussery D.W."/>
            <person name="Yamada T."/>
            <person name="MetaHit consortium"/>
            <person name="Renault P."/>
            <person name="Sicheritz-Ponten T."/>
            <person name="Bork P."/>
            <person name="Wang J."/>
            <person name="Brunak S."/>
            <person name="Ehrlich S.D."/>
        </authorList>
    </citation>
    <scope>NUCLEOTIDE SEQUENCE [LARGE SCALE GENOMIC DNA]</scope>
</reference>
<accession>R7H692</accession>
<dbReference type="Proteomes" id="UP000018072">
    <property type="component" value="Unassembled WGS sequence"/>
</dbReference>
<organism evidence="2 3">
    <name type="scientific">Leyella stercorea CAG:629</name>
    <dbReference type="NCBI Taxonomy" id="1263103"/>
    <lineage>
        <taxon>Bacteria</taxon>
        <taxon>Pseudomonadati</taxon>
        <taxon>Bacteroidota</taxon>
        <taxon>Bacteroidia</taxon>
        <taxon>Bacteroidales</taxon>
        <taxon>Prevotellaceae</taxon>
        <taxon>Leyella</taxon>
    </lineage>
</organism>
<gene>
    <name evidence="2" type="ORF">BN741_00360</name>
</gene>
<keyword evidence="1" id="KW-0472">Membrane</keyword>
<evidence type="ECO:0000313" key="2">
    <source>
        <dbReference type="EMBL" id="CDE34890.1"/>
    </source>
</evidence>
<name>R7H692_9BACT</name>
<evidence type="ECO:0000313" key="3">
    <source>
        <dbReference type="Proteomes" id="UP000018072"/>
    </source>
</evidence>
<protein>
    <submittedName>
        <fullName evidence="2">Uncharacterized protein</fullName>
    </submittedName>
</protein>
<evidence type="ECO:0000256" key="1">
    <source>
        <dbReference type="SAM" id="Phobius"/>
    </source>
</evidence>
<keyword evidence="1" id="KW-0812">Transmembrane</keyword>
<comment type="caution">
    <text evidence="2">The sequence shown here is derived from an EMBL/GenBank/DDBJ whole genome shotgun (WGS) entry which is preliminary data.</text>
</comment>
<proteinExistence type="predicted"/>
<dbReference type="EMBL" id="CBIT010000269">
    <property type="protein sequence ID" value="CDE34890.1"/>
    <property type="molecule type" value="Genomic_DNA"/>
</dbReference>
<feature type="transmembrane region" description="Helical" evidence="1">
    <location>
        <begin position="91"/>
        <end position="115"/>
    </location>
</feature>
<dbReference type="AlphaFoldDB" id="R7H692"/>